<name>A0ABD2X895_9HYME</name>
<accession>A0ABD2X895</accession>
<proteinExistence type="predicted"/>
<reference evidence="1 2" key="1">
    <citation type="journal article" date="2024" name="bioRxiv">
        <title>A reference genome for Trichogramma kaykai: A tiny desert-dwelling parasitoid wasp with competing sex-ratio distorters.</title>
        <authorList>
            <person name="Culotta J."/>
            <person name="Lindsey A.R."/>
        </authorList>
    </citation>
    <scope>NUCLEOTIDE SEQUENCE [LARGE SCALE GENOMIC DNA]</scope>
    <source>
        <strain evidence="1 2">KSX58</strain>
    </source>
</reference>
<evidence type="ECO:0000313" key="1">
    <source>
        <dbReference type="EMBL" id="KAL3401469.1"/>
    </source>
</evidence>
<dbReference type="Proteomes" id="UP001627154">
    <property type="component" value="Unassembled WGS sequence"/>
</dbReference>
<dbReference type="EMBL" id="JBJJXI010000045">
    <property type="protein sequence ID" value="KAL3401469.1"/>
    <property type="molecule type" value="Genomic_DNA"/>
</dbReference>
<protein>
    <submittedName>
        <fullName evidence="1">Uncharacterized protein</fullName>
    </submittedName>
</protein>
<comment type="caution">
    <text evidence="1">The sequence shown here is derived from an EMBL/GenBank/DDBJ whole genome shotgun (WGS) entry which is preliminary data.</text>
</comment>
<organism evidence="1 2">
    <name type="scientific">Trichogramma kaykai</name>
    <dbReference type="NCBI Taxonomy" id="54128"/>
    <lineage>
        <taxon>Eukaryota</taxon>
        <taxon>Metazoa</taxon>
        <taxon>Ecdysozoa</taxon>
        <taxon>Arthropoda</taxon>
        <taxon>Hexapoda</taxon>
        <taxon>Insecta</taxon>
        <taxon>Pterygota</taxon>
        <taxon>Neoptera</taxon>
        <taxon>Endopterygota</taxon>
        <taxon>Hymenoptera</taxon>
        <taxon>Apocrita</taxon>
        <taxon>Proctotrupomorpha</taxon>
        <taxon>Chalcidoidea</taxon>
        <taxon>Trichogrammatidae</taxon>
        <taxon>Trichogramma</taxon>
    </lineage>
</organism>
<gene>
    <name evidence="1" type="ORF">TKK_005306</name>
</gene>
<sequence length="182" mass="21167">MNRDDERVSVHERCDESFSTCKYRRASGLLYKMKTVKYKFLTRVIRPSSSIERINKSSSSRTREAVEDAPDALHARESYGRLLHIISLLLLMPLLPFICKHNESQILETTRRKQIFNGHSCAGCMINFSQHPYIHKSRQTQYSITSAVVKLARARYTYAERDREALKSNALDFRGRVELKQP</sequence>
<keyword evidence="2" id="KW-1185">Reference proteome</keyword>
<dbReference type="AlphaFoldDB" id="A0ABD2X895"/>
<evidence type="ECO:0000313" key="2">
    <source>
        <dbReference type="Proteomes" id="UP001627154"/>
    </source>
</evidence>